<dbReference type="PANTHER" id="PTHR11905">
    <property type="entry name" value="ADAM A DISINTEGRIN AND METALLOPROTEASE DOMAIN"/>
    <property type="match status" value="1"/>
</dbReference>
<evidence type="ECO:0000256" key="9">
    <source>
        <dbReference type="SAM" id="SignalP"/>
    </source>
</evidence>
<keyword evidence="8" id="KW-0862">Zinc</keyword>
<evidence type="ECO:0000256" key="7">
    <source>
        <dbReference type="PROSITE-ProRule" id="PRU00076"/>
    </source>
</evidence>
<organism evidence="13 14">
    <name type="scientific">Marmota monax</name>
    <name type="common">Woodchuck</name>
    <dbReference type="NCBI Taxonomy" id="9995"/>
    <lineage>
        <taxon>Eukaryota</taxon>
        <taxon>Metazoa</taxon>
        <taxon>Chordata</taxon>
        <taxon>Craniata</taxon>
        <taxon>Vertebrata</taxon>
        <taxon>Euteleostomi</taxon>
        <taxon>Mammalia</taxon>
        <taxon>Eutheria</taxon>
        <taxon>Euarchontoglires</taxon>
        <taxon>Glires</taxon>
        <taxon>Rodentia</taxon>
        <taxon>Sciuromorpha</taxon>
        <taxon>Sciuridae</taxon>
        <taxon>Xerinae</taxon>
        <taxon>Marmotini</taxon>
        <taxon>Marmota</taxon>
    </lineage>
</organism>
<keyword evidence="4" id="KW-0472">Membrane</keyword>
<protein>
    <recommendedName>
        <fullName evidence="15">EGF-like domain-containing protein</fullName>
    </recommendedName>
</protein>
<feature type="binding site" evidence="8">
    <location>
        <position position="348"/>
    </location>
    <ligand>
        <name>Zn(2+)</name>
        <dbReference type="ChEBI" id="CHEBI:29105"/>
        <note>catalytic</note>
    </ligand>
</feature>
<dbReference type="SUPFAM" id="SSF55486">
    <property type="entry name" value="Metalloproteases ('zincins'), catalytic domain"/>
    <property type="match status" value="1"/>
</dbReference>
<proteinExistence type="predicted"/>
<dbReference type="PROSITE" id="PS50214">
    <property type="entry name" value="DISINTEGRIN_2"/>
    <property type="match status" value="1"/>
</dbReference>
<keyword evidence="2" id="KW-0812">Transmembrane</keyword>
<sequence length="833" mass="90122">MGRGSPRKQGSLRLLLLLLVLLLSPWPVPCAFVLPGNTPGEPVTPQWVLGGRPWSRVTLEEPILKLNSGLVVLEAEGQELLLELEKNHRLLAPGYTETHYSPDGQPVVLVPNHTDHCHYHGHVRGFPHSWVVLSTCSGMRGLIRLSSNASYYLHPWPSEDSEDLSTHKIFRMDQLLTWKGACGYRDLKDKPEMASLLPALQSRERRESHRSPRYLELYIVADHTLFLIQHRNLNHTKQRLLEVASYVEQILRTLDIQLVLTGLEVWTEQDRSRVTPDANATLWAFLQWRRGVWTRRPHDSAQLLTGRTFQGTTVGLAPVNGMCRVDSSGGVTMDHSELPIGPAATMAHEIGHSLGLSHDPDGCCVEAMADEGGCVMAEATGHPFPRVFSACSRRQLRAFFRKGGGACLSNAPDPRLLLPSARCGNGFVEAGEECDCGSSQKCPDPCCIAHICSLRAGAQCAHGGCCSGCLLKPAGTPCRRAAGDCDLPEFCTGTSPHCPPDIYLLDGSPCANGRGYCRDGACPTLEQQCQQLWGPGSRPAPEACFQVVNSAGDAHGNCGQDSEGGFLPCAQKDAQCGKLQCQGGEPSPRVPYMVPVDSMVPLEGGEVACRGALALPEAQLDLLDLGLVEAGTQCGPKMVCQDRRCQNATFQELEGCLTACHNRGVCNSNHNCHCAPGWAPPFCDKPGFGGSVDSGPVQPEKKDAFLLAMLFSFLLPLLPGAGLAWCCYRLPGFHLQQCPWGCRRDLLFSRPKDGSCKDNPLGSVYSMELGPTATGESQALATLSPYPPSHRGSCQLCSQHSSSTIAPRPCELCQSPTATLRSLCPKALPDPQG</sequence>
<feature type="binding site" evidence="8">
    <location>
        <position position="358"/>
    </location>
    <ligand>
        <name>Zn(2+)</name>
        <dbReference type="ChEBI" id="CHEBI:29105"/>
        <note>catalytic</note>
    </ligand>
</feature>
<dbReference type="Pfam" id="PF01421">
    <property type="entry name" value="Reprolysin"/>
    <property type="match status" value="1"/>
</dbReference>
<evidence type="ECO:0000256" key="6">
    <source>
        <dbReference type="PROSITE-ProRule" id="PRU00068"/>
    </source>
</evidence>
<feature type="active site" evidence="8">
    <location>
        <position position="349"/>
    </location>
</feature>
<dbReference type="PROSITE" id="PS50215">
    <property type="entry name" value="ADAM_MEPRO"/>
    <property type="match status" value="1"/>
</dbReference>
<dbReference type="SMART" id="SM00608">
    <property type="entry name" value="ACR"/>
    <property type="match status" value="1"/>
</dbReference>
<dbReference type="InterPro" id="IPR036436">
    <property type="entry name" value="Disintegrin_dom_sf"/>
</dbReference>
<evidence type="ECO:0000313" key="14">
    <source>
        <dbReference type="Proteomes" id="UP000335636"/>
    </source>
</evidence>
<evidence type="ECO:0000259" key="12">
    <source>
        <dbReference type="PROSITE" id="PS50215"/>
    </source>
</evidence>
<evidence type="ECO:0000313" key="13">
    <source>
        <dbReference type="EMBL" id="VTJ52262.1"/>
    </source>
</evidence>
<keyword evidence="5 7" id="KW-1015">Disulfide bond</keyword>
<dbReference type="PROSITE" id="PS50026">
    <property type="entry name" value="EGF_3"/>
    <property type="match status" value="1"/>
</dbReference>
<dbReference type="CDD" id="cd04269">
    <property type="entry name" value="ZnMc_adamalysin_II_like"/>
    <property type="match status" value="1"/>
</dbReference>
<feature type="disulfide bond" evidence="6">
    <location>
        <begin position="478"/>
        <end position="498"/>
    </location>
</feature>
<feature type="binding site" evidence="8">
    <location>
        <position position="352"/>
    </location>
    <ligand>
        <name>Zn(2+)</name>
        <dbReference type="ChEBI" id="CHEBI:29105"/>
        <note>catalytic</note>
    </ligand>
</feature>
<dbReference type="InterPro" id="IPR001590">
    <property type="entry name" value="Peptidase_M12B"/>
</dbReference>
<dbReference type="Gene3D" id="4.10.70.10">
    <property type="entry name" value="Disintegrin domain"/>
    <property type="match status" value="1"/>
</dbReference>
<dbReference type="GO" id="GO:0004222">
    <property type="term" value="F:metalloendopeptidase activity"/>
    <property type="evidence" value="ECO:0007669"/>
    <property type="project" value="InterPro"/>
</dbReference>
<reference evidence="13" key="1">
    <citation type="submission" date="2019-04" db="EMBL/GenBank/DDBJ databases">
        <authorList>
            <person name="Alioto T."/>
            <person name="Alioto T."/>
        </authorList>
    </citation>
    <scope>NUCLEOTIDE SEQUENCE [LARGE SCALE GENOMIC DNA]</scope>
</reference>
<feature type="domain" description="EGF-like" evidence="10">
    <location>
        <begin position="652"/>
        <end position="684"/>
    </location>
</feature>
<evidence type="ECO:0000256" key="4">
    <source>
        <dbReference type="ARBA" id="ARBA00023136"/>
    </source>
</evidence>
<dbReference type="PANTHER" id="PTHR11905:SF38">
    <property type="entry name" value="DISINTEGRIN AND METALLOPROTEINASE DOMAIN-CONTAINING PROTEIN 33"/>
    <property type="match status" value="1"/>
</dbReference>
<keyword evidence="9" id="KW-0732">Signal</keyword>
<feature type="domain" description="Disintegrin" evidence="11">
    <location>
        <begin position="420"/>
        <end position="506"/>
    </location>
</feature>
<dbReference type="InterPro" id="IPR024079">
    <property type="entry name" value="MetalloPept_cat_dom_sf"/>
</dbReference>
<feature type="signal peptide" evidence="9">
    <location>
        <begin position="1"/>
        <end position="30"/>
    </location>
</feature>
<keyword evidence="3" id="KW-1133">Transmembrane helix</keyword>
<dbReference type="InterPro" id="IPR002870">
    <property type="entry name" value="Peptidase_M12B_N"/>
</dbReference>
<dbReference type="SMART" id="SM00050">
    <property type="entry name" value="DISIN"/>
    <property type="match status" value="1"/>
</dbReference>
<dbReference type="GO" id="GO:0016020">
    <property type="term" value="C:membrane"/>
    <property type="evidence" value="ECO:0007669"/>
    <property type="project" value="UniProtKB-SubCell"/>
</dbReference>
<dbReference type="AlphaFoldDB" id="A0A5E4A6C2"/>
<dbReference type="EMBL" id="CABDUW010000015">
    <property type="protein sequence ID" value="VTJ52262.1"/>
    <property type="molecule type" value="Genomic_DNA"/>
</dbReference>
<evidence type="ECO:0000256" key="1">
    <source>
        <dbReference type="ARBA" id="ARBA00004167"/>
    </source>
</evidence>
<feature type="disulfide bond" evidence="7">
    <location>
        <begin position="656"/>
        <end position="666"/>
    </location>
</feature>
<feature type="disulfide bond" evidence="7">
    <location>
        <begin position="674"/>
        <end position="683"/>
    </location>
</feature>
<feature type="chain" id="PRO_5023071353" description="EGF-like domain-containing protein" evidence="9">
    <location>
        <begin position="31"/>
        <end position="833"/>
    </location>
</feature>
<dbReference type="InterPro" id="IPR001762">
    <property type="entry name" value="Disintegrin_dom"/>
</dbReference>
<evidence type="ECO:0000256" key="5">
    <source>
        <dbReference type="ARBA" id="ARBA00023157"/>
    </source>
</evidence>
<dbReference type="InterPro" id="IPR000742">
    <property type="entry name" value="EGF"/>
</dbReference>
<accession>A0A5E4A6C2</accession>
<comment type="caution">
    <text evidence="13">The sequence shown here is derived from an EMBL/GenBank/DDBJ whole genome shotgun (WGS) entry which is preliminary data.</text>
</comment>
<dbReference type="FunFam" id="3.40.390.10:FF:000002">
    <property type="entry name" value="Disintegrin and metalloproteinase domain-containing protein 22"/>
    <property type="match status" value="1"/>
</dbReference>
<dbReference type="InterPro" id="IPR034027">
    <property type="entry name" value="Reprolysin_adamalysin"/>
</dbReference>
<dbReference type="InterPro" id="IPR006586">
    <property type="entry name" value="ADAM_Cys-rich"/>
</dbReference>
<keyword evidence="14" id="KW-1185">Reference proteome</keyword>
<dbReference type="Pfam" id="PF08516">
    <property type="entry name" value="ADAM_CR"/>
    <property type="match status" value="1"/>
</dbReference>
<comment type="subcellular location">
    <subcellularLocation>
        <location evidence="1">Membrane</location>
        <topology evidence="1">Single-pass membrane protein</topology>
    </subcellularLocation>
</comment>
<evidence type="ECO:0000256" key="2">
    <source>
        <dbReference type="ARBA" id="ARBA00022692"/>
    </source>
</evidence>
<dbReference type="GO" id="GO:0046872">
    <property type="term" value="F:metal ion binding"/>
    <property type="evidence" value="ECO:0007669"/>
    <property type="project" value="UniProtKB-KW"/>
</dbReference>
<dbReference type="PROSITE" id="PS01186">
    <property type="entry name" value="EGF_2"/>
    <property type="match status" value="1"/>
</dbReference>
<dbReference type="SUPFAM" id="SSF57552">
    <property type="entry name" value="Blood coagulation inhibitor (disintegrin)"/>
    <property type="match status" value="1"/>
</dbReference>
<dbReference type="FunFam" id="4.10.70.10:FF:000001">
    <property type="entry name" value="Disintegrin and metalloproteinase domain-containing protein 22"/>
    <property type="match status" value="1"/>
</dbReference>
<dbReference type="Proteomes" id="UP000335636">
    <property type="component" value="Unassembled WGS sequence"/>
</dbReference>
<name>A0A5E4A6C2_MARMO</name>
<evidence type="ECO:0000256" key="3">
    <source>
        <dbReference type="ARBA" id="ARBA00022989"/>
    </source>
</evidence>
<evidence type="ECO:0008006" key="15">
    <source>
        <dbReference type="Google" id="ProtNLM"/>
    </source>
</evidence>
<keyword evidence="7" id="KW-0245">EGF-like domain</keyword>
<dbReference type="GO" id="GO:0006508">
    <property type="term" value="P:proteolysis"/>
    <property type="evidence" value="ECO:0007669"/>
    <property type="project" value="InterPro"/>
</dbReference>
<dbReference type="Pfam" id="PF01562">
    <property type="entry name" value="Pep_M12B_propep"/>
    <property type="match status" value="1"/>
</dbReference>
<dbReference type="Gene3D" id="3.40.390.10">
    <property type="entry name" value="Collagenase (Catalytic Domain)"/>
    <property type="match status" value="1"/>
</dbReference>
<dbReference type="Pfam" id="PF00200">
    <property type="entry name" value="Disintegrin"/>
    <property type="match status" value="1"/>
</dbReference>
<evidence type="ECO:0000259" key="10">
    <source>
        <dbReference type="PROSITE" id="PS50026"/>
    </source>
</evidence>
<keyword evidence="8" id="KW-0479">Metal-binding</keyword>
<gene>
    <name evidence="13" type="ORF">MONAX_5E020381</name>
</gene>
<comment type="caution">
    <text evidence="7">Lacks conserved residue(s) required for the propagation of feature annotation.</text>
</comment>
<evidence type="ECO:0000259" key="11">
    <source>
        <dbReference type="PROSITE" id="PS50214"/>
    </source>
</evidence>
<evidence type="ECO:0000256" key="8">
    <source>
        <dbReference type="PROSITE-ProRule" id="PRU00276"/>
    </source>
</evidence>
<feature type="domain" description="Peptidase M12B" evidence="12">
    <location>
        <begin position="213"/>
        <end position="412"/>
    </location>
</feature>